<reference evidence="4 5" key="1">
    <citation type="submission" date="2024-03" db="EMBL/GenBank/DDBJ databases">
        <title>Draft genome sequence of Pseudonocardia nematodicida JCM 31783.</title>
        <authorList>
            <person name="Butdee W."/>
            <person name="Duangmal K."/>
        </authorList>
    </citation>
    <scope>NUCLEOTIDE SEQUENCE [LARGE SCALE GENOMIC DNA]</scope>
    <source>
        <strain evidence="4 5">JCM 31783</strain>
    </source>
</reference>
<dbReference type="Gene3D" id="1.10.10.60">
    <property type="entry name" value="Homeodomain-like"/>
    <property type="match status" value="1"/>
</dbReference>
<dbReference type="Proteomes" id="UP001494902">
    <property type="component" value="Unassembled WGS sequence"/>
</dbReference>
<proteinExistence type="predicted"/>
<protein>
    <submittedName>
        <fullName evidence="4">TetR/AcrR family transcriptional regulator</fullName>
    </submittedName>
</protein>
<dbReference type="Pfam" id="PF17932">
    <property type="entry name" value="TetR_C_24"/>
    <property type="match status" value="1"/>
</dbReference>
<dbReference type="InterPro" id="IPR036271">
    <property type="entry name" value="Tet_transcr_reg_TetR-rel_C_sf"/>
</dbReference>
<organism evidence="4 5">
    <name type="scientific">Pseudonocardia nematodicida</name>
    <dbReference type="NCBI Taxonomy" id="1206997"/>
    <lineage>
        <taxon>Bacteria</taxon>
        <taxon>Bacillati</taxon>
        <taxon>Actinomycetota</taxon>
        <taxon>Actinomycetes</taxon>
        <taxon>Pseudonocardiales</taxon>
        <taxon>Pseudonocardiaceae</taxon>
        <taxon>Pseudonocardia</taxon>
    </lineage>
</organism>
<dbReference type="EMBL" id="JBEDNQ010000005">
    <property type="protein sequence ID" value="MEQ3551418.1"/>
    <property type="molecule type" value="Genomic_DNA"/>
</dbReference>
<dbReference type="PANTHER" id="PTHR30055">
    <property type="entry name" value="HTH-TYPE TRANSCRIPTIONAL REGULATOR RUTR"/>
    <property type="match status" value="1"/>
</dbReference>
<dbReference type="RefSeq" id="WP_349298498.1">
    <property type="nucleotide sequence ID" value="NZ_JBEDNQ010000005.1"/>
</dbReference>
<evidence type="ECO:0000313" key="5">
    <source>
        <dbReference type="Proteomes" id="UP001494902"/>
    </source>
</evidence>
<evidence type="ECO:0000313" key="4">
    <source>
        <dbReference type="EMBL" id="MEQ3551418.1"/>
    </source>
</evidence>
<comment type="caution">
    <text evidence="4">The sequence shown here is derived from an EMBL/GenBank/DDBJ whole genome shotgun (WGS) entry which is preliminary data.</text>
</comment>
<dbReference type="InterPro" id="IPR050109">
    <property type="entry name" value="HTH-type_TetR-like_transc_reg"/>
</dbReference>
<dbReference type="InterPro" id="IPR041490">
    <property type="entry name" value="KstR2_TetR_C"/>
</dbReference>
<evidence type="ECO:0000259" key="3">
    <source>
        <dbReference type="PROSITE" id="PS50977"/>
    </source>
</evidence>
<feature type="domain" description="HTH tetR-type" evidence="3">
    <location>
        <begin position="12"/>
        <end position="72"/>
    </location>
</feature>
<dbReference type="Pfam" id="PF00440">
    <property type="entry name" value="TetR_N"/>
    <property type="match status" value="1"/>
</dbReference>
<evidence type="ECO:0000256" key="2">
    <source>
        <dbReference type="PROSITE-ProRule" id="PRU00335"/>
    </source>
</evidence>
<gene>
    <name evidence="4" type="ORF">WIS52_13150</name>
</gene>
<sequence length="201" mass="22623">MATRRGPNRRSAERLELITRTASVEITKHGFDNLSVSDLAEAAGLSVGGMYRYITTKTDLLVMVCRSIYDGVREQLGEIAAGDGPHDEKLRAAIEVYLRECENRQAQIAMVYREYRRLPEDAQRFFMSRERAIADVFADLVRAGRAKGVFRPVDATVVATDIVFLGHMPSFKGWALRGEVTPEALRHEQVELVLRGLRQAE</sequence>
<dbReference type="InterPro" id="IPR001647">
    <property type="entry name" value="HTH_TetR"/>
</dbReference>
<feature type="DNA-binding region" description="H-T-H motif" evidence="2">
    <location>
        <begin position="35"/>
        <end position="54"/>
    </location>
</feature>
<accession>A0ABV1KDI7</accession>
<evidence type="ECO:0000256" key="1">
    <source>
        <dbReference type="ARBA" id="ARBA00023125"/>
    </source>
</evidence>
<dbReference type="SUPFAM" id="SSF48498">
    <property type="entry name" value="Tetracyclin repressor-like, C-terminal domain"/>
    <property type="match status" value="1"/>
</dbReference>
<dbReference type="SUPFAM" id="SSF46689">
    <property type="entry name" value="Homeodomain-like"/>
    <property type="match status" value="1"/>
</dbReference>
<name>A0ABV1KDI7_9PSEU</name>
<dbReference type="InterPro" id="IPR009057">
    <property type="entry name" value="Homeodomain-like_sf"/>
</dbReference>
<keyword evidence="1 2" id="KW-0238">DNA-binding</keyword>
<dbReference type="PROSITE" id="PS50977">
    <property type="entry name" value="HTH_TETR_2"/>
    <property type="match status" value="1"/>
</dbReference>
<dbReference type="Gene3D" id="1.10.357.10">
    <property type="entry name" value="Tetracycline Repressor, domain 2"/>
    <property type="match status" value="1"/>
</dbReference>
<keyword evidence="5" id="KW-1185">Reference proteome</keyword>
<dbReference type="PANTHER" id="PTHR30055:SF226">
    <property type="entry name" value="HTH-TYPE TRANSCRIPTIONAL REGULATOR PKSA"/>
    <property type="match status" value="1"/>
</dbReference>